<evidence type="ECO:0000256" key="1">
    <source>
        <dbReference type="ARBA" id="ARBA00023015"/>
    </source>
</evidence>
<dbReference type="InterPro" id="IPR000524">
    <property type="entry name" value="Tscrpt_reg_HTH_GntR"/>
</dbReference>
<dbReference type="InterPro" id="IPR050679">
    <property type="entry name" value="Bact_HTH_transcr_reg"/>
</dbReference>
<name>A0ABT4BAW9_9ACTN</name>
<dbReference type="SMART" id="SM00345">
    <property type="entry name" value="HTH_GNTR"/>
    <property type="match status" value="1"/>
</dbReference>
<organism evidence="5 6">
    <name type="scientific">Paractinoplanes pyxinae</name>
    <dbReference type="NCBI Taxonomy" id="2997416"/>
    <lineage>
        <taxon>Bacteria</taxon>
        <taxon>Bacillati</taxon>
        <taxon>Actinomycetota</taxon>
        <taxon>Actinomycetes</taxon>
        <taxon>Micromonosporales</taxon>
        <taxon>Micromonosporaceae</taxon>
        <taxon>Paractinoplanes</taxon>
    </lineage>
</organism>
<comment type="caution">
    <text evidence="5">The sequence shown here is derived from an EMBL/GenBank/DDBJ whole genome shotgun (WGS) entry which is preliminary data.</text>
</comment>
<dbReference type="Gene3D" id="3.40.1410.10">
    <property type="entry name" value="Chorismate lyase-like"/>
    <property type="match status" value="1"/>
</dbReference>
<evidence type="ECO:0000256" key="3">
    <source>
        <dbReference type="ARBA" id="ARBA00023163"/>
    </source>
</evidence>
<dbReference type="PANTHER" id="PTHR44846">
    <property type="entry name" value="MANNOSYL-D-GLYCERATE TRANSPORT/METABOLISM SYSTEM REPRESSOR MNGR-RELATED"/>
    <property type="match status" value="1"/>
</dbReference>
<dbReference type="PRINTS" id="PR00035">
    <property type="entry name" value="HTHGNTR"/>
</dbReference>
<reference evidence="5" key="1">
    <citation type="submission" date="2022-11" db="EMBL/GenBank/DDBJ databases">
        <authorList>
            <person name="Somphong A."/>
            <person name="Phongsopitanun W."/>
        </authorList>
    </citation>
    <scope>NUCLEOTIDE SEQUENCE</scope>
    <source>
        <strain evidence="5">Pm04-4</strain>
    </source>
</reference>
<dbReference type="RefSeq" id="WP_267568159.1">
    <property type="nucleotide sequence ID" value="NZ_JAPNTZ010000016.1"/>
</dbReference>
<protein>
    <submittedName>
        <fullName evidence="5">GntR family transcriptional regulator</fullName>
    </submittedName>
</protein>
<keyword evidence="3" id="KW-0804">Transcription</keyword>
<dbReference type="InterPro" id="IPR028978">
    <property type="entry name" value="Chorismate_lyase_/UTRA_dom_sf"/>
</dbReference>
<dbReference type="SUPFAM" id="SSF64288">
    <property type="entry name" value="Chorismate lyase-like"/>
    <property type="match status" value="1"/>
</dbReference>
<dbReference type="CDD" id="cd07377">
    <property type="entry name" value="WHTH_GntR"/>
    <property type="match status" value="1"/>
</dbReference>
<dbReference type="PANTHER" id="PTHR44846:SF1">
    <property type="entry name" value="MANNOSYL-D-GLYCERATE TRANSPORT_METABOLISM SYSTEM REPRESSOR MNGR-RELATED"/>
    <property type="match status" value="1"/>
</dbReference>
<dbReference type="PROSITE" id="PS50949">
    <property type="entry name" value="HTH_GNTR"/>
    <property type="match status" value="1"/>
</dbReference>
<dbReference type="SUPFAM" id="SSF46785">
    <property type="entry name" value="Winged helix' DNA-binding domain"/>
    <property type="match status" value="1"/>
</dbReference>
<dbReference type="SMART" id="SM00866">
    <property type="entry name" value="UTRA"/>
    <property type="match status" value="1"/>
</dbReference>
<evidence type="ECO:0000256" key="2">
    <source>
        <dbReference type="ARBA" id="ARBA00023125"/>
    </source>
</evidence>
<dbReference type="Proteomes" id="UP001151002">
    <property type="component" value="Unassembled WGS sequence"/>
</dbReference>
<dbReference type="InterPro" id="IPR036388">
    <property type="entry name" value="WH-like_DNA-bd_sf"/>
</dbReference>
<dbReference type="InterPro" id="IPR036390">
    <property type="entry name" value="WH_DNA-bd_sf"/>
</dbReference>
<evidence type="ECO:0000313" key="6">
    <source>
        <dbReference type="Proteomes" id="UP001151002"/>
    </source>
</evidence>
<feature type="domain" description="HTH gntR-type" evidence="4">
    <location>
        <begin position="14"/>
        <end position="82"/>
    </location>
</feature>
<accession>A0ABT4BAW9</accession>
<dbReference type="Pfam" id="PF07702">
    <property type="entry name" value="UTRA"/>
    <property type="match status" value="1"/>
</dbReference>
<dbReference type="Gene3D" id="1.10.10.10">
    <property type="entry name" value="Winged helix-like DNA-binding domain superfamily/Winged helix DNA-binding domain"/>
    <property type="match status" value="1"/>
</dbReference>
<keyword evidence="2" id="KW-0238">DNA-binding</keyword>
<dbReference type="InterPro" id="IPR011663">
    <property type="entry name" value="UTRA"/>
</dbReference>
<evidence type="ECO:0000259" key="4">
    <source>
        <dbReference type="PROSITE" id="PS50949"/>
    </source>
</evidence>
<evidence type="ECO:0000313" key="5">
    <source>
        <dbReference type="EMBL" id="MCY1143627.1"/>
    </source>
</evidence>
<sequence length="258" mass="27990">MSAEDRAAGKAPFVPKYRLIEQELTARIRSGQYRPGEPMPPQRELSASLGVTLMTLRQALRALSDQGLVQQQPGRGTFVTPPPAAYRLESLRSLSDDLRSQGLDVVTDVRRAQSRLLPAKIGVALGLESGTRGLRLERVRSVRGRPVVHQVSWVPEPYASAIAKEDFAVTPLYAALAERCGVAVAGAREAVRPGILPAALAEVMARPAGTPVFLSERITYGVERTAIVYDLATIDGQRMEIRTDRLANSVSLAWGVRG</sequence>
<keyword evidence="1" id="KW-0805">Transcription regulation</keyword>
<gene>
    <name evidence="5" type="ORF">OWR29_36975</name>
</gene>
<dbReference type="Pfam" id="PF00392">
    <property type="entry name" value="GntR"/>
    <property type="match status" value="1"/>
</dbReference>
<keyword evidence="6" id="KW-1185">Reference proteome</keyword>
<dbReference type="EMBL" id="JAPNTZ010000016">
    <property type="protein sequence ID" value="MCY1143627.1"/>
    <property type="molecule type" value="Genomic_DNA"/>
</dbReference>
<proteinExistence type="predicted"/>